<keyword evidence="1" id="KW-0732">Signal</keyword>
<dbReference type="EMBL" id="JBHUMA010000006">
    <property type="protein sequence ID" value="MFD2598993.1"/>
    <property type="molecule type" value="Genomic_DNA"/>
</dbReference>
<evidence type="ECO:0000313" key="2">
    <source>
        <dbReference type="EMBL" id="MFD2598993.1"/>
    </source>
</evidence>
<accession>A0ABW5NK38</accession>
<proteinExistence type="predicted"/>
<sequence>MKDLQKWWILISFMFLMNHAFAQTNSSTELFAKNPKKIFLGALVKKSSINGATHETLNTSADSVVILPSELMLDYRRFSGGKNAFN</sequence>
<dbReference type="Proteomes" id="UP001597393">
    <property type="component" value="Unassembled WGS sequence"/>
</dbReference>
<organism evidence="2 3">
    <name type="scientific">Sphingobacterium corticis</name>
    <dbReference type="NCBI Taxonomy" id="1812823"/>
    <lineage>
        <taxon>Bacteria</taxon>
        <taxon>Pseudomonadati</taxon>
        <taxon>Bacteroidota</taxon>
        <taxon>Sphingobacteriia</taxon>
        <taxon>Sphingobacteriales</taxon>
        <taxon>Sphingobacteriaceae</taxon>
        <taxon>Sphingobacterium</taxon>
    </lineage>
</organism>
<feature type="chain" id="PRO_5047345006" evidence="1">
    <location>
        <begin position="23"/>
        <end position="86"/>
    </location>
</feature>
<comment type="caution">
    <text evidence="2">The sequence shown here is derived from an EMBL/GenBank/DDBJ whole genome shotgun (WGS) entry which is preliminary data.</text>
</comment>
<reference evidence="3" key="1">
    <citation type="journal article" date="2019" name="Int. J. Syst. Evol. Microbiol.">
        <title>The Global Catalogue of Microorganisms (GCM) 10K type strain sequencing project: providing services to taxonomists for standard genome sequencing and annotation.</title>
        <authorList>
            <consortium name="The Broad Institute Genomics Platform"/>
            <consortium name="The Broad Institute Genome Sequencing Center for Infectious Disease"/>
            <person name="Wu L."/>
            <person name="Ma J."/>
        </authorList>
    </citation>
    <scope>NUCLEOTIDE SEQUENCE [LARGE SCALE GENOMIC DNA]</scope>
    <source>
        <strain evidence="3">KCTC 42248</strain>
    </source>
</reference>
<gene>
    <name evidence="2" type="ORF">ACFSQ3_08510</name>
</gene>
<evidence type="ECO:0000256" key="1">
    <source>
        <dbReference type="SAM" id="SignalP"/>
    </source>
</evidence>
<protein>
    <submittedName>
        <fullName evidence="2">Uncharacterized protein</fullName>
    </submittedName>
</protein>
<feature type="signal peptide" evidence="1">
    <location>
        <begin position="1"/>
        <end position="22"/>
    </location>
</feature>
<evidence type="ECO:0000313" key="3">
    <source>
        <dbReference type="Proteomes" id="UP001597393"/>
    </source>
</evidence>
<dbReference type="RefSeq" id="WP_380869121.1">
    <property type="nucleotide sequence ID" value="NZ_JBHUMA010000006.1"/>
</dbReference>
<keyword evidence="3" id="KW-1185">Reference proteome</keyword>
<name>A0ABW5NK38_9SPHI</name>